<feature type="transmembrane region" description="Helical" evidence="3">
    <location>
        <begin position="14"/>
        <end position="35"/>
    </location>
</feature>
<dbReference type="Gene3D" id="3.40.630.40">
    <property type="entry name" value="Zn-dependent exopeptidases"/>
    <property type="match status" value="1"/>
</dbReference>
<evidence type="ECO:0000313" key="6">
    <source>
        <dbReference type="Proteomes" id="UP000229523"/>
    </source>
</evidence>
<keyword evidence="1" id="KW-0378">Hydrolase</keyword>
<dbReference type="Proteomes" id="UP000229523">
    <property type="component" value="Unassembled WGS sequence"/>
</dbReference>
<gene>
    <name evidence="5" type="ORF">BFS35_001265</name>
</gene>
<evidence type="ECO:0000256" key="2">
    <source>
        <dbReference type="ARBA" id="ARBA00023316"/>
    </source>
</evidence>
<dbReference type="GO" id="GO:0030288">
    <property type="term" value="C:outer membrane-bounded periplasmic space"/>
    <property type="evidence" value="ECO:0007669"/>
    <property type="project" value="TreeGrafter"/>
</dbReference>
<dbReference type="PROSITE" id="PS51781">
    <property type="entry name" value="SH3B"/>
    <property type="match status" value="1"/>
</dbReference>
<keyword evidence="3" id="KW-1133">Transmembrane helix</keyword>
<keyword evidence="6" id="KW-1185">Reference proteome</keyword>
<keyword evidence="3" id="KW-0812">Transmembrane</keyword>
<accession>A0A2G5NPC9</accession>
<dbReference type="InterPro" id="IPR002508">
    <property type="entry name" value="MurNAc-LAA_cat"/>
</dbReference>
<dbReference type="GO" id="GO:0008745">
    <property type="term" value="F:N-acetylmuramoyl-L-alanine amidase activity"/>
    <property type="evidence" value="ECO:0007669"/>
    <property type="project" value="InterPro"/>
</dbReference>
<reference evidence="5 6" key="1">
    <citation type="journal article" date="2018" name="Front. Microbiol.">
        <title>Description and Comparative Genomics of Macrococcus caseolyticus subsp. hominis subsp. nov., Macrococcus goetzii sp. nov., Macrococcus epidermidis sp. nov., and Macrococcus bohemicus sp. nov., Novel Macrococci From Human Clinical Material With Virulence Potential and Suspected Uptake of Foreign DNA by Natural Transformation.</title>
        <authorList>
            <person name="Maslanova I."/>
            <person name="Wertheimer Z."/>
            <person name="Sedlacek I."/>
            <person name="Svec P."/>
            <person name="Indrakova A."/>
            <person name="Kovarovic V."/>
            <person name="Schumann P."/>
            <person name="Sproer C."/>
            <person name="Kralova S."/>
            <person name="Sedo O."/>
            <person name="Kristofova L."/>
            <person name="Vrbovska V."/>
            <person name="Fuzik T."/>
            <person name="Petras P."/>
            <person name="Zdrahal Z."/>
            <person name="Ruzickova V."/>
            <person name="Doskar J."/>
            <person name="Pantucek R."/>
        </authorList>
    </citation>
    <scope>NUCLEOTIDE SEQUENCE [LARGE SCALE GENOMIC DNA]</scope>
    <source>
        <strain evidence="5 6">CCM 4927</strain>
    </source>
</reference>
<comment type="caution">
    <text evidence="5">The sequence shown here is derived from an EMBL/GenBank/DDBJ whole genome shotgun (WGS) entry which is preliminary data.</text>
</comment>
<dbReference type="PANTHER" id="PTHR30404:SF7">
    <property type="entry name" value="CELL WALL AMIDASE LYTH-RELATED"/>
    <property type="match status" value="1"/>
</dbReference>
<dbReference type="InterPro" id="IPR003646">
    <property type="entry name" value="SH3-like_bac-type"/>
</dbReference>
<dbReference type="InterPro" id="IPR050695">
    <property type="entry name" value="N-acetylmuramoyl_amidase_3"/>
</dbReference>
<dbReference type="RefSeq" id="WP_099580118.1">
    <property type="nucleotide sequence ID" value="NZ_MJBI02000001.1"/>
</dbReference>
<dbReference type="Pfam" id="PF01520">
    <property type="entry name" value="Amidase_3"/>
    <property type="match status" value="1"/>
</dbReference>
<dbReference type="GO" id="GO:0009253">
    <property type="term" value="P:peptidoglycan catabolic process"/>
    <property type="evidence" value="ECO:0007669"/>
    <property type="project" value="InterPro"/>
</dbReference>
<evidence type="ECO:0000256" key="1">
    <source>
        <dbReference type="ARBA" id="ARBA00022801"/>
    </source>
</evidence>
<dbReference type="SMART" id="SM00646">
    <property type="entry name" value="Ami_3"/>
    <property type="match status" value="1"/>
</dbReference>
<dbReference type="GO" id="GO:0071555">
    <property type="term" value="P:cell wall organization"/>
    <property type="evidence" value="ECO:0007669"/>
    <property type="project" value="UniProtKB-KW"/>
</dbReference>
<dbReference type="PANTHER" id="PTHR30404">
    <property type="entry name" value="N-ACETYLMURAMOYL-L-ALANINE AMIDASE"/>
    <property type="match status" value="1"/>
</dbReference>
<dbReference type="CDD" id="cd02696">
    <property type="entry name" value="MurNAc-LAA"/>
    <property type="match status" value="1"/>
</dbReference>
<evidence type="ECO:0000259" key="4">
    <source>
        <dbReference type="PROSITE" id="PS51781"/>
    </source>
</evidence>
<dbReference type="SMART" id="SM00287">
    <property type="entry name" value="SH3b"/>
    <property type="match status" value="1"/>
</dbReference>
<keyword evidence="3" id="KW-0472">Membrane</keyword>
<feature type="domain" description="SH3b" evidence="4">
    <location>
        <begin position="41"/>
        <end position="102"/>
    </location>
</feature>
<evidence type="ECO:0000313" key="5">
    <source>
        <dbReference type="EMBL" id="RAI82343.1"/>
    </source>
</evidence>
<protein>
    <submittedName>
        <fullName evidence="5">Cell wall amidase</fullName>
    </submittedName>
</protein>
<dbReference type="AlphaFoldDB" id="A0A2G5NPC9"/>
<name>A0A2G5NPC9_9STAP</name>
<evidence type="ECO:0000256" key="3">
    <source>
        <dbReference type="SAM" id="Phobius"/>
    </source>
</evidence>
<proteinExistence type="predicted"/>
<sequence length="286" mass="32374">MKKIDLRPIQRSRVLRLVILALVTILLIVLLFWLFTKQNNKPTTLSMIEDGALRTGPQAFYPIIFDVKKGDHFDIIKHTGKWYYVDNGEKKGWIAGWHTNLNIKKDKIAGANPFKGKVIMIDPGHGGNDQGASSKDGTIEKVITLKTSLMLKQKLEDEGATVLMTRNSDEYIKLKNRKGAADVFISIHADALEASSPHGLTVYYHHDNQKVLADTLHMAIKQKALLSDRGVRQENFQVIRQTKSPAVLLELGYISNPTDEKLMNDKVYRQIITTSIVDGLRNYFLY</sequence>
<dbReference type="EMBL" id="MJBI02000001">
    <property type="protein sequence ID" value="RAI82343.1"/>
    <property type="molecule type" value="Genomic_DNA"/>
</dbReference>
<organism evidence="5 6">
    <name type="scientific">Macrococcoides goetzii</name>
    <dbReference type="NCBI Taxonomy" id="1891097"/>
    <lineage>
        <taxon>Bacteria</taxon>
        <taxon>Bacillati</taxon>
        <taxon>Bacillota</taxon>
        <taxon>Bacilli</taxon>
        <taxon>Bacillales</taxon>
        <taxon>Staphylococcaceae</taxon>
        <taxon>Macrococcoides</taxon>
    </lineage>
</organism>
<dbReference type="SUPFAM" id="SSF53187">
    <property type="entry name" value="Zn-dependent exopeptidases"/>
    <property type="match status" value="1"/>
</dbReference>
<dbReference type="Pfam" id="PF08239">
    <property type="entry name" value="SH3_3"/>
    <property type="match status" value="1"/>
</dbReference>
<dbReference type="Gene3D" id="2.30.30.40">
    <property type="entry name" value="SH3 Domains"/>
    <property type="match status" value="1"/>
</dbReference>
<keyword evidence="2" id="KW-0961">Cell wall biogenesis/degradation</keyword>